<dbReference type="SUPFAM" id="SSF63712">
    <property type="entry name" value="Nicotinic receptor ligand binding domain-like"/>
    <property type="match status" value="1"/>
</dbReference>
<dbReference type="GO" id="GO:0005230">
    <property type="term" value="F:extracellular ligand-gated monoatomic ion channel activity"/>
    <property type="evidence" value="ECO:0007669"/>
    <property type="project" value="InterPro"/>
</dbReference>
<evidence type="ECO:0000256" key="9">
    <source>
        <dbReference type="SAM" id="SignalP"/>
    </source>
</evidence>
<dbReference type="Pfam" id="PF00057">
    <property type="entry name" value="Ldl_recept_a"/>
    <property type="match status" value="1"/>
</dbReference>
<evidence type="ECO:0000313" key="11">
    <source>
        <dbReference type="EMBL" id="ROT73413.1"/>
    </source>
</evidence>
<dbReference type="Gene3D" id="2.60.120.200">
    <property type="match status" value="1"/>
</dbReference>
<dbReference type="PROSITE" id="PS00236">
    <property type="entry name" value="NEUROTR_ION_CHANNEL"/>
    <property type="match status" value="1"/>
</dbReference>
<feature type="transmembrane region" description="Helical" evidence="8">
    <location>
        <begin position="819"/>
        <end position="837"/>
    </location>
</feature>
<dbReference type="Gene3D" id="4.10.400.10">
    <property type="entry name" value="Low-density Lipoprotein Receptor"/>
    <property type="match status" value="1"/>
</dbReference>
<dbReference type="CDD" id="cd00112">
    <property type="entry name" value="LDLa"/>
    <property type="match status" value="1"/>
</dbReference>
<feature type="disulfide bond" evidence="6">
    <location>
        <begin position="488"/>
        <end position="500"/>
    </location>
</feature>
<dbReference type="InterPro" id="IPR036734">
    <property type="entry name" value="Neur_chan_lig-bd_sf"/>
</dbReference>
<dbReference type="SUPFAM" id="SSF57424">
    <property type="entry name" value="LDL receptor-like module"/>
    <property type="match status" value="1"/>
</dbReference>
<reference evidence="11 12" key="2">
    <citation type="submission" date="2019-01" db="EMBL/GenBank/DDBJ databases">
        <title>The decoding of complex shrimp genome reveals the adaptation for benthos swimmer, frequently molting mechanism and breeding impact on genome.</title>
        <authorList>
            <person name="Sun Y."/>
            <person name="Gao Y."/>
            <person name="Yu Y."/>
        </authorList>
    </citation>
    <scope>NUCLEOTIDE SEQUENCE [LARGE SCALE GENOMIC DNA]</scope>
    <source>
        <tissue evidence="11">Muscle</tissue>
    </source>
</reference>
<evidence type="ECO:0000256" key="7">
    <source>
        <dbReference type="PROSITE-ProRule" id="PRU01172"/>
    </source>
</evidence>
<dbReference type="InterPro" id="IPR006201">
    <property type="entry name" value="Neur_channel"/>
</dbReference>
<dbReference type="InterPro" id="IPR036719">
    <property type="entry name" value="Neuro-gated_channel_TM_sf"/>
</dbReference>
<proteinExistence type="predicted"/>
<comment type="caution">
    <text evidence="7">Lacks conserved residue(s) required for the propagation of feature annotation.</text>
</comment>
<keyword evidence="2 8" id="KW-0812">Transmembrane</keyword>
<dbReference type="EMBL" id="QCYY01002026">
    <property type="protein sequence ID" value="ROT73413.1"/>
    <property type="molecule type" value="Genomic_DNA"/>
</dbReference>
<feature type="disulfide bond" evidence="6">
    <location>
        <begin position="507"/>
        <end position="522"/>
    </location>
</feature>
<feature type="signal peptide" evidence="9">
    <location>
        <begin position="1"/>
        <end position="23"/>
    </location>
</feature>
<dbReference type="InterPro" id="IPR006202">
    <property type="entry name" value="Neur_chan_lig-bd"/>
</dbReference>
<keyword evidence="5 6" id="KW-1015">Disulfide bond</keyword>
<dbReference type="SMART" id="SM00192">
    <property type="entry name" value="LDLa"/>
    <property type="match status" value="1"/>
</dbReference>
<dbReference type="GO" id="GO:0016020">
    <property type="term" value="C:membrane"/>
    <property type="evidence" value="ECO:0007669"/>
    <property type="project" value="UniProtKB-SubCell"/>
</dbReference>
<dbReference type="InterPro" id="IPR038050">
    <property type="entry name" value="Neuro_actylchol_rec"/>
</dbReference>
<evidence type="ECO:0000256" key="4">
    <source>
        <dbReference type="ARBA" id="ARBA00023136"/>
    </source>
</evidence>
<dbReference type="SUPFAM" id="SSF90112">
    <property type="entry name" value="Neurotransmitter-gated ion-channel transmembrane pore"/>
    <property type="match status" value="1"/>
</dbReference>
<dbReference type="InterPro" id="IPR018000">
    <property type="entry name" value="Neurotransmitter_ion_chnl_CS"/>
</dbReference>
<dbReference type="InterPro" id="IPR001759">
    <property type="entry name" value="PTX_dom"/>
</dbReference>
<name>A0A423TA84_PENVA</name>
<feature type="transmembrane region" description="Helical" evidence="8">
    <location>
        <begin position="742"/>
        <end position="766"/>
    </location>
</feature>
<dbReference type="PROSITE" id="PS51828">
    <property type="entry name" value="PTX_2"/>
    <property type="match status" value="1"/>
</dbReference>
<keyword evidence="9" id="KW-0732">Signal</keyword>
<dbReference type="InterPro" id="IPR013320">
    <property type="entry name" value="ConA-like_dom_sf"/>
</dbReference>
<evidence type="ECO:0000313" key="12">
    <source>
        <dbReference type="Proteomes" id="UP000283509"/>
    </source>
</evidence>
<comment type="caution">
    <text evidence="11">The sequence shown here is derived from an EMBL/GenBank/DDBJ whole genome shotgun (WGS) entry which is preliminary data.</text>
</comment>
<dbReference type="SUPFAM" id="SSF56436">
    <property type="entry name" value="C-type lectin-like"/>
    <property type="match status" value="1"/>
</dbReference>
<dbReference type="SUPFAM" id="SSF49899">
    <property type="entry name" value="Concanavalin A-like lectins/glucanases"/>
    <property type="match status" value="1"/>
</dbReference>
<keyword evidence="4 8" id="KW-0472">Membrane</keyword>
<accession>A0A423TA84</accession>
<dbReference type="Gene3D" id="3.10.100.10">
    <property type="entry name" value="Mannose-Binding Protein A, subunit A"/>
    <property type="match status" value="1"/>
</dbReference>
<evidence type="ECO:0000256" key="5">
    <source>
        <dbReference type="ARBA" id="ARBA00023157"/>
    </source>
</evidence>
<comment type="subcellular location">
    <subcellularLocation>
        <location evidence="1">Membrane</location>
        <topology evidence="1">Multi-pass membrane protein</topology>
    </subcellularLocation>
</comment>
<dbReference type="Gene3D" id="2.70.170.10">
    <property type="entry name" value="Neurotransmitter-gated ion-channel ligand-binding domain"/>
    <property type="match status" value="1"/>
</dbReference>
<protein>
    <submittedName>
        <fullName evidence="11">Putative glycine receptor subunit alpha-4 isoform X2</fullName>
    </submittedName>
</protein>
<sequence length="896" mass="103017">MFAGSPCVFGVLLLACVFQSTVAQESSAAKPMVWKWSKATKIEVSHVKFQTGDFDTIDSYLDNEAEFPDLTQFTLCVHIKYLHVAENNTLLSYYADGRDNELTIFTNSLDAETLQLFCCGNRVRNYMHYPIRLYTWEHLCISVNLRKKLITLVLNNDVKEYEVHEIEVQGQETEPLIVRGGGRLVLGQDLDSEDGGFSIEQVLSCEIADFAIYNTILTMDEIRSFMACRNRIPYEPIIYVDQAMTTLRAVGETEITTILEEKICAKSSGYNLLFPERVGFTESVSWCEMLKGTLVLPANKKENEEIYDKFFPFRDVCTDSWRTFYYFGTTRNVTTDKWFNYRDGSPILWENFDVQWNMMSSDYECAGVGNHLFMYTWFAIPCASSMCSACNFTAAPKLRIRGLCETSILDRSYYLNDYYNRRPLFDGETHSRIQWSNRSWELTSRRHRDLSAQMITKNPKLYPLGLQTWIISGDKCTQDTIELLMTPCGSDEYTCSTGSCIRKTSRCDLAIDCPDQSDELNCDVVNVPSGYSSALPPPKITEDPLDFRFSLRIITIREFNLVSFTLVVDAVISIKWRDSRLTFRNLRGNYQVNKVRDMNQLWTPKFLVRDGSRSAADLQVRSEAVYVVKEDAPVPDDITIISEDDRYSGTNNTLVLETESTMEFTCQFQLQMYPVDRQRCYLLFTIPGFSKDFGVLVKDGEGVIFEGTRRLLEYEMVKEVVAVEEEGKNTYVKIRLDFKNLYGYYIGNTFVPSLFLVVIVYLTFYFDTDDFEVRSLTRFYGQQNRIMVSLMSLLVLATFFTETSASIPRTSYLKLIDAWYVALICQNFMVIVSLVVVENLRLRDKAFATKVTPVGVKNLGIGKQPLHLKANFLLKFVFPTILIVNLVAFFSFWTNI</sequence>
<reference evidence="11 12" key="1">
    <citation type="submission" date="2018-04" db="EMBL/GenBank/DDBJ databases">
        <authorList>
            <person name="Zhang X."/>
            <person name="Yuan J."/>
            <person name="Li F."/>
            <person name="Xiang J."/>
        </authorList>
    </citation>
    <scope>NUCLEOTIDE SEQUENCE [LARGE SCALE GENOMIC DNA]</scope>
    <source>
        <tissue evidence="11">Muscle</tissue>
    </source>
</reference>
<dbReference type="AlphaFoldDB" id="A0A423TA84"/>
<feature type="domain" description="Pentraxin (PTX)" evidence="10">
    <location>
        <begin position="44"/>
        <end position="264"/>
    </location>
</feature>
<feature type="disulfide bond" evidence="6">
    <location>
        <begin position="495"/>
        <end position="513"/>
    </location>
</feature>
<evidence type="ECO:0000259" key="10">
    <source>
        <dbReference type="PROSITE" id="PS51828"/>
    </source>
</evidence>
<dbReference type="Pfam" id="PF00354">
    <property type="entry name" value="Pentaxin"/>
    <property type="match status" value="1"/>
</dbReference>
<keyword evidence="3 8" id="KW-1133">Transmembrane helix</keyword>
<dbReference type="GO" id="GO:0004888">
    <property type="term" value="F:transmembrane signaling receptor activity"/>
    <property type="evidence" value="ECO:0007669"/>
    <property type="project" value="InterPro"/>
</dbReference>
<keyword evidence="12" id="KW-1185">Reference proteome</keyword>
<dbReference type="Proteomes" id="UP000283509">
    <property type="component" value="Unassembled WGS sequence"/>
</dbReference>
<organism evidence="11 12">
    <name type="scientific">Penaeus vannamei</name>
    <name type="common">Whiteleg shrimp</name>
    <name type="synonym">Litopenaeus vannamei</name>
    <dbReference type="NCBI Taxonomy" id="6689"/>
    <lineage>
        <taxon>Eukaryota</taxon>
        <taxon>Metazoa</taxon>
        <taxon>Ecdysozoa</taxon>
        <taxon>Arthropoda</taxon>
        <taxon>Crustacea</taxon>
        <taxon>Multicrustacea</taxon>
        <taxon>Malacostraca</taxon>
        <taxon>Eumalacostraca</taxon>
        <taxon>Eucarida</taxon>
        <taxon>Decapoda</taxon>
        <taxon>Dendrobranchiata</taxon>
        <taxon>Penaeoidea</taxon>
        <taxon>Penaeidae</taxon>
        <taxon>Penaeus</taxon>
    </lineage>
</organism>
<evidence type="ECO:0000256" key="3">
    <source>
        <dbReference type="ARBA" id="ARBA00022989"/>
    </source>
</evidence>
<evidence type="ECO:0000256" key="1">
    <source>
        <dbReference type="ARBA" id="ARBA00004141"/>
    </source>
</evidence>
<dbReference type="PANTHER" id="PTHR18945">
    <property type="entry name" value="NEUROTRANSMITTER GATED ION CHANNEL"/>
    <property type="match status" value="1"/>
</dbReference>
<dbReference type="Gene3D" id="1.20.58.390">
    <property type="entry name" value="Neurotransmitter-gated ion-channel transmembrane domain"/>
    <property type="match status" value="1"/>
</dbReference>
<feature type="transmembrane region" description="Helical" evidence="8">
    <location>
        <begin position="786"/>
        <end position="807"/>
    </location>
</feature>
<dbReference type="SMART" id="SM00159">
    <property type="entry name" value="PTX"/>
    <property type="match status" value="1"/>
</dbReference>
<dbReference type="CDD" id="cd00037">
    <property type="entry name" value="CLECT"/>
    <property type="match status" value="1"/>
</dbReference>
<dbReference type="InterPro" id="IPR016187">
    <property type="entry name" value="CTDL_fold"/>
</dbReference>
<dbReference type="InterPro" id="IPR002172">
    <property type="entry name" value="LDrepeatLR_classA_rpt"/>
</dbReference>
<gene>
    <name evidence="11" type="ORF">C7M84_008078</name>
</gene>
<evidence type="ECO:0000256" key="6">
    <source>
        <dbReference type="PROSITE-ProRule" id="PRU00124"/>
    </source>
</evidence>
<evidence type="ECO:0000256" key="8">
    <source>
        <dbReference type="SAM" id="Phobius"/>
    </source>
</evidence>
<dbReference type="PROSITE" id="PS50068">
    <property type="entry name" value="LDLRA_2"/>
    <property type="match status" value="1"/>
</dbReference>
<dbReference type="InterPro" id="IPR016186">
    <property type="entry name" value="C-type_lectin-like/link_sf"/>
</dbReference>
<dbReference type="OrthoDB" id="6379185at2759"/>
<evidence type="ECO:0000256" key="2">
    <source>
        <dbReference type="ARBA" id="ARBA00022692"/>
    </source>
</evidence>
<dbReference type="PROSITE" id="PS01209">
    <property type="entry name" value="LDLRA_1"/>
    <property type="match status" value="1"/>
</dbReference>
<feature type="chain" id="PRO_5019442792" evidence="9">
    <location>
        <begin position="24"/>
        <end position="896"/>
    </location>
</feature>
<dbReference type="Pfam" id="PF02931">
    <property type="entry name" value="Neur_chan_LBD"/>
    <property type="match status" value="1"/>
</dbReference>
<dbReference type="InterPro" id="IPR036055">
    <property type="entry name" value="LDL_receptor-like_sf"/>
</dbReference>
<dbReference type="InterPro" id="IPR023415">
    <property type="entry name" value="LDLR_class-A_CS"/>
</dbReference>
<keyword evidence="11" id="KW-0675">Receptor</keyword>
<feature type="transmembrane region" description="Helical" evidence="8">
    <location>
        <begin position="872"/>
        <end position="893"/>
    </location>
</feature>